<dbReference type="Proteomes" id="UP001152523">
    <property type="component" value="Unassembled WGS sequence"/>
</dbReference>
<comment type="caution">
    <text evidence="2">The sequence shown here is derived from an EMBL/GenBank/DDBJ whole genome shotgun (WGS) entry which is preliminary data.</text>
</comment>
<gene>
    <name evidence="2" type="ORF">CEPIT_LOCUS9581</name>
</gene>
<dbReference type="EMBL" id="CAMAPF010000055">
    <property type="protein sequence ID" value="CAH9085829.1"/>
    <property type="molecule type" value="Genomic_DNA"/>
</dbReference>
<dbReference type="AlphaFoldDB" id="A0AAV0CW27"/>
<name>A0AAV0CW27_9ASTE</name>
<keyword evidence="1" id="KW-0812">Transmembrane</keyword>
<evidence type="ECO:0000313" key="3">
    <source>
        <dbReference type="Proteomes" id="UP001152523"/>
    </source>
</evidence>
<keyword evidence="1" id="KW-0472">Membrane</keyword>
<keyword evidence="1" id="KW-1133">Transmembrane helix</keyword>
<organism evidence="2 3">
    <name type="scientific">Cuscuta epithymum</name>
    <dbReference type="NCBI Taxonomy" id="186058"/>
    <lineage>
        <taxon>Eukaryota</taxon>
        <taxon>Viridiplantae</taxon>
        <taxon>Streptophyta</taxon>
        <taxon>Embryophyta</taxon>
        <taxon>Tracheophyta</taxon>
        <taxon>Spermatophyta</taxon>
        <taxon>Magnoliopsida</taxon>
        <taxon>eudicotyledons</taxon>
        <taxon>Gunneridae</taxon>
        <taxon>Pentapetalae</taxon>
        <taxon>asterids</taxon>
        <taxon>lamiids</taxon>
        <taxon>Solanales</taxon>
        <taxon>Convolvulaceae</taxon>
        <taxon>Cuscuteae</taxon>
        <taxon>Cuscuta</taxon>
        <taxon>Cuscuta subgen. Cuscuta</taxon>
    </lineage>
</organism>
<evidence type="ECO:0000256" key="1">
    <source>
        <dbReference type="SAM" id="Phobius"/>
    </source>
</evidence>
<accession>A0AAV0CW27</accession>
<proteinExistence type="predicted"/>
<reference evidence="2" key="1">
    <citation type="submission" date="2022-07" db="EMBL/GenBank/DDBJ databases">
        <authorList>
            <person name="Macas J."/>
            <person name="Novak P."/>
            <person name="Neumann P."/>
        </authorList>
    </citation>
    <scope>NUCLEOTIDE SEQUENCE</scope>
</reference>
<feature type="transmembrane region" description="Helical" evidence="1">
    <location>
        <begin position="39"/>
        <end position="63"/>
    </location>
</feature>
<protein>
    <submittedName>
        <fullName evidence="2">Uncharacterized protein</fullName>
    </submittedName>
</protein>
<evidence type="ECO:0000313" key="2">
    <source>
        <dbReference type="EMBL" id="CAH9085829.1"/>
    </source>
</evidence>
<sequence length="101" mass="11682">MTNHVFLVASNKYVSSSQSPHLTILHREFFSSVSLRPKIWVLHSISIFSSQLGILCIFTTFIFRFNFQFSFNSFIESAPSIFIAYIHFPPSSINLKPPYFL</sequence>
<keyword evidence="3" id="KW-1185">Reference proteome</keyword>